<feature type="transmembrane region" description="Helical" evidence="1">
    <location>
        <begin position="159"/>
        <end position="179"/>
    </location>
</feature>
<feature type="transmembrane region" description="Helical" evidence="1">
    <location>
        <begin position="199"/>
        <end position="217"/>
    </location>
</feature>
<feature type="transmembrane region" description="Helical" evidence="1">
    <location>
        <begin position="124"/>
        <end position="147"/>
    </location>
</feature>
<proteinExistence type="predicted"/>
<dbReference type="EMBL" id="CP151657">
    <property type="protein sequence ID" value="WZP17462.1"/>
    <property type="molecule type" value="Genomic_DNA"/>
</dbReference>
<dbReference type="RefSeq" id="WP_342025057.1">
    <property type="nucleotide sequence ID" value="NZ_CP151657.1"/>
</dbReference>
<evidence type="ECO:0000313" key="2">
    <source>
        <dbReference type="EMBL" id="WZP17462.1"/>
    </source>
</evidence>
<organism evidence="2 3">
    <name type="scientific">Arthrobacter citreus</name>
    <dbReference type="NCBI Taxonomy" id="1670"/>
    <lineage>
        <taxon>Bacteria</taxon>
        <taxon>Bacillati</taxon>
        <taxon>Actinomycetota</taxon>
        <taxon>Actinomycetes</taxon>
        <taxon>Micrococcales</taxon>
        <taxon>Micrococcaceae</taxon>
        <taxon>Arthrobacter</taxon>
    </lineage>
</organism>
<feature type="transmembrane region" description="Helical" evidence="1">
    <location>
        <begin position="66"/>
        <end position="87"/>
    </location>
</feature>
<dbReference type="Pfam" id="PF06197">
    <property type="entry name" value="DUF998"/>
    <property type="match status" value="1"/>
</dbReference>
<evidence type="ECO:0000256" key="1">
    <source>
        <dbReference type="SAM" id="Phobius"/>
    </source>
</evidence>
<sequence>MTRDRWGAALWVLCLVTFPAQIIAAARWPRPYSWGSNTISDLGVTTCATFDPGTPVERYICSPAHLLANAGTAANGALLAAGAVLLWSAWPRRRAGHAAMALLAVSGVLLVLVGVFPWDLQPEAHNITALVQAPVQWAGMIVLVFALRGSSAGRWTAALTIACVALSIAGFVMFIDAIAGGPSAAVGLGLAERISFDTLTLWSAAVGVILLASRTAGLRQ</sequence>
<feature type="transmembrane region" description="Helical" evidence="1">
    <location>
        <begin position="99"/>
        <end position="118"/>
    </location>
</feature>
<dbReference type="Proteomes" id="UP001448858">
    <property type="component" value="Chromosome"/>
</dbReference>
<keyword evidence="1" id="KW-0812">Transmembrane</keyword>
<keyword evidence="1" id="KW-1133">Transmembrane helix</keyword>
<accession>A0ABZ3A327</accession>
<evidence type="ECO:0000313" key="3">
    <source>
        <dbReference type="Proteomes" id="UP001448858"/>
    </source>
</evidence>
<keyword evidence="1" id="KW-0472">Membrane</keyword>
<dbReference type="InterPro" id="IPR009339">
    <property type="entry name" value="DUF998"/>
</dbReference>
<keyword evidence="3" id="KW-1185">Reference proteome</keyword>
<gene>
    <name evidence="2" type="ORF">AAE021_07860</name>
</gene>
<protein>
    <submittedName>
        <fullName evidence="2">DUF998 domain-containing protein</fullName>
    </submittedName>
</protein>
<name>A0ABZ3A327_9MICC</name>
<reference evidence="2 3" key="1">
    <citation type="submission" date="2024-04" db="EMBL/GenBank/DDBJ databases">
        <title>Arthrobacter sp. from Plains bison fecal sample.</title>
        <authorList>
            <person name="Ruzzini A."/>
        </authorList>
    </citation>
    <scope>NUCLEOTIDE SEQUENCE [LARGE SCALE GENOMIC DNA]</scope>
    <source>
        <strain evidence="2 3">EINP1</strain>
    </source>
</reference>